<evidence type="ECO:0000256" key="2">
    <source>
        <dbReference type="ARBA" id="ARBA00004370"/>
    </source>
</evidence>
<feature type="transmembrane region" description="Helical" evidence="13">
    <location>
        <begin position="321"/>
        <end position="343"/>
    </location>
</feature>
<dbReference type="Pfam" id="PF00672">
    <property type="entry name" value="HAMP"/>
    <property type="match status" value="1"/>
</dbReference>
<keyword evidence="4" id="KW-0597">Phosphoprotein</keyword>
<evidence type="ECO:0000256" key="12">
    <source>
        <dbReference type="SAM" id="MobiDB-lite"/>
    </source>
</evidence>
<reference evidence="16 17" key="1">
    <citation type="submission" date="2018-09" db="EMBL/GenBank/DDBJ databases">
        <title>YIM 75507 draft genome.</title>
        <authorList>
            <person name="Tang S."/>
            <person name="Feng Y."/>
        </authorList>
    </citation>
    <scope>NUCLEOTIDE SEQUENCE [LARGE SCALE GENOMIC DNA]</scope>
    <source>
        <strain evidence="16 17">YIM 75507</strain>
    </source>
</reference>
<dbReference type="Pfam" id="PF08376">
    <property type="entry name" value="NIT"/>
    <property type="match status" value="1"/>
</dbReference>
<feature type="compositionally biased region" description="Polar residues" evidence="12">
    <location>
        <begin position="725"/>
        <end position="748"/>
    </location>
</feature>
<comment type="catalytic activity">
    <reaction evidence="1">
        <text>ATP + protein L-histidine = ADP + protein N-phospho-L-histidine.</text>
        <dbReference type="EC" id="2.7.13.3"/>
    </reaction>
</comment>
<evidence type="ECO:0000256" key="1">
    <source>
        <dbReference type="ARBA" id="ARBA00000085"/>
    </source>
</evidence>
<accession>A0A3A4A935</accession>
<proteinExistence type="predicted"/>
<feature type="compositionally biased region" description="Low complexity" evidence="12">
    <location>
        <begin position="978"/>
        <end position="997"/>
    </location>
</feature>
<comment type="caution">
    <text evidence="16">The sequence shown here is derived from an EMBL/GenBank/DDBJ whole genome shotgun (WGS) entry which is preliminary data.</text>
</comment>
<evidence type="ECO:0000259" key="14">
    <source>
        <dbReference type="PROSITE" id="PS50109"/>
    </source>
</evidence>
<dbReference type="InterPro" id="IPR013587">
    <property type="entry name" value="Nitrate/nitrite_sensing"/>
</dbReference>
<evidence type="ECO:0000313" key="16">
    <source>
        <dbReference type="EMBL" id="RJL21772.1"/>
    </source>
</evidence>
<feature type="domain" description="HAMP" evidence="15">
    <location>
        <begin position="344"/>
        <end position="413"/>
    </location>
</feature>
<evidence type="ECO:0000256" key="4">
    <source>
        <dbReference type="ARBA" id="ARBA00022553"/>
    </source>
</evidence>
<evidence type="ECO:0000256" key="5">
    <source>
        <dbReference type="ARBA" id="ARBA00022679"/>
    </source>
</evidence>
<keyword evidence="6 13" id="KW-0812">Transmembrane</keyword>
<evidence type="ECO:0000256" key="8">
    <source>
        <dbReference type="ARBA" id="ARBA00022777"/>
    </source>
</evidence>
<dbReference type="GO" id="GO:0005524">
    <property type="term" value="F:ATP binding"/>
    <property type="evidence" value="ECO:0007669"/>
    <property type="project" value="UniProtKB-KW"/>
</dbReference>
<feature type="region of interest" description="Disordered" evidence="12">
    <location>
        <begin position="686"/>
        <end position="887"/>
    </location>
</feature>
<dbReference type="GO" id="GO:0016020">
    <property type="term" value="C:membrane"/>
    <property type="evidence" value="ECO:0007669"/>
    <property type="project" value="UniProtKB-SubCell"/>
</dbReference>
<dbReference type="PANTHER" id="PTHR44936">
    <property type="entry name" value="SENSOR PROTEIN CREC"/>
    <property type="match status" value="1"/>
</dbReference>
<keyword evidence="13" id="KW-0472">Membrane</keyword>
<dbReference type="InterPro" id="IPR050980">
    <property type="entry name" value="2C_sensor_his_kinase"/>
</dbReference>
<evidence type="ECO:0000259" key="15">
    <source>
        <dbReference type="PROSITE" id="PS50885"/>
    </source>
</evidence>
<comment type="subcellular location">
    <subcellularLocation>
        <location evidence="2">Membrane</location>
    </subcellularLocation>
</comment>
<dbReference type="Gene3D" id="6.10.340.10">
    <property type="match status" value="1"/>
</dbReference>
<keyword evidence="9" id="KW-0067">ATP-binding</keyword>
<keyword evidence="10 13" id="KW-1133">Transmembrane helix</keyword>
<keyword evidence="7" id="KW-0547">Nucleotide-binding</keyword>
<feature type="compositionally biased region" description="Basic and acidic residues" evidence="12">
    <location>
        <begin position="940"/>
        <end position="956"/>
    </location>
</feature>
<keyword evidence="11" id="KW-0902">Two-component regulatory system</keyword>
<evidence type="ECO:0000256" key="10">
    <source>
        <dbReference type="ARBA" id="ARBA00022989"/>
    </source>
</evidence>
<feature type="compositionally biased region" description="Low complexity" evidence="12">
    <location>
        <begin position="787"/>
        <end position="805"/>
    </location>
</feature>
<dbReference type="InterPro" id="IPR005467">
    <property type="entry name" value="His_kinase_dom"/>
</dbReference>
<dbReference type="PROSITE" id="PS50109">
    <property type="entry name" value="HIS_KIN"/>
    <property type="match status" value="1"/>
</dbReference>
<dbReference type="Proteomes" id="UP000265768">
    <property type="component" value="Unassembled WGS sequence"/>
</dbReference>
<evidence type="ECO:0000256" key="13">
    <source>
        <dbReference type="SAM" id="Phobius"/>
    </source>
</evidence>
<dbReference type="CDD" id="cd06225">
    <property type="entry name" value="HAMP"/>
    <property type="match status" value="1"/>
</dbReference>
<dbReference type="GO" id="GO:0000160">
    <property type="term" value="P:phosphorelay signal transduction system"/>
    <property type="evidence" value="ECO:0007669"/>
    <property type="project" value="UniProtKB-KW"/>
</dbReference>
<keyword evidence="5" id="KW-0808">Transferase</keyword>
<feature type="compositionally biased region" description="Low complexity" evidence="12">
    <location>
        <begin position="922"/>
        <end position="939"/>
    </location>
</feature>
<dbReference type="SMART" id="SM00304">
    <property type="entry name" value="HAMP"/>
    <property type="match status" value="1"/>
</dbReference>
<dbReference type="InterPro" id="IPR036890">
    <property type="entry name" value="HATPase_C_sf"/>
</dbReference>
<organism evidence="16 17">
    <name type="scientific">Bailinhaonella thermotolerans</name>
    <dbReference type="NCBI Taxonomy" id="1070861"/>
    <lineage>
        <taxon>Bacteria</taxon>
        <taxon>Bacillati</taxon>
        <taxon>Actinomycetota</taxon>
        <taxon>Actinomycetes</taxon>
        <taxon>Streptosporangiales</taxon>
        <taxon>Streptosporangiaceae</taxon>
        <taxon>Bailinhaonella</taxon>
    </lineage>
</organism>
<keyword evidence="17" id="KW-1185">Reference proteome</keyword>
<dbReference type="GO" id="GO:0004673">
    <property type="term" value="F:protein histidine kinase activity"/>
    <property type="evidence" value="ECO:0007669"/>
    <property type="project" value="UniProtKB-EC"/>
</dbReference>
<dbReference type="InterPro" id="IPR003660">
    <property type="entry name" value="HAMP_dom"/>
</dbReference>
<feature type="domain" description="Histidine kinase" evidence="14">
    <location>
        <begin position="530"/>
        <end position="636"/>
    </location>
</feature>
<evidence type="ECO:0000256" key="11">
    <source>
        <dbReference type="ARBA" id="ARBA00023012"/>
    </source>
</evidence>
<gene>
    <name evidence="16" type="ORF">D5H75_37235</name>
</gene>
<dbReference type="AlphaFoldDB" id="A0A3A4A935"/>
<feature type="compositionally biased region" description="Low complexity" evidence="12">
    <location>
        <begin position="709"/>
        <end position="722"/>
    </location>
</feature>
<dbReference type="InterPro" id="IPR003594">
    <property type="entry name" value="HATPase_dom"/>
</dbReference>
<dbReference type="EC" id="2.7.13.3" evidence="3"/>
<evidence type="ECO:0000256" key="7">
    <source>
        <dbReference type="ARBA" id="ARBA00022741"/>
    </source>
</evidence>
<dbReference type="PANTHER" id="PTHR44936:SF9">
    <property type="entry name" value="SENSOR PROTEIN CREC"/>
    <property type="match status" value="1"/>
</dbReference>
<feature type="compositionally biased region" description="Basic and acidic residues" evidence="12">
    <location>
        <begin position="1046"/>
        <end position="1062"/>
    </location>
</feature>
<dbReference type="SUPFAM" id="SSF55874">
    <property type="entry name" value="ATPase domain of HSP90 chaperone/DNA topoisomerase II/histidine kinase"/>
    <property type="match status" value="1"/>
</dbReference>
<sequence>MALRNWRVRSRLVALILVPTIVAVGMGGLRLAESLSSANAYKRVSELAHFNASVSDLVYRLEQERDTVAWYIAVGRVSEGKATERIEKTNEDVDVAASTVRSEAAKIGDAHTERVRRQVAQILVRVQEIANLRKIALKEKLLPLPAVTKYSEVITDLLTINEDIGQGAGDEELIQNVRALRQLSEMKERMSQQRAIGTAAAVSAVPRFDPNELQTFINARAGQESALRGFRAEASQSIRQLYEDTVTGREIDRAEAFRERAMALARDGKLLDLDPARADDGSKWFDSMSFTIDQMRKVEVEIGKLVIARAETLRTDARNGAVTFAAITLLVLILALTFTAFVARSMVRPLRRLRSEALEVAGRRLPEMVQQLRESDGQTEIEVRPIPVTSSDEIGEVARAFDEVHREAVRLAGGEAQLRGTVNAMFVNLSRRSQTLVERQLSLIDGLEQGEQDEQRLASLFKLDHLATRMRRNSENLLVLAGQEPARRWAQPIQLVDVVRASLSEVENYDRVALRVQSGPSVAGQAVNDVVHLLAELVENAISFSPRDTKVVVSGHRTDDGGAMLTVSDSGIGMPPEELAEANHRLASPPVVDVSVSRRMGLFVVGRLAARHGIRVQLRQQELGGVTALVLLPENLVVQPGGQTGAAPLFGGQSAPAFGLTGETPAPAGDGAPAFGAFGGGSESGAFGGRFGADTSPSPVGAEPVSYGAPPLGAPPAATDAPVFGTSTGPQSFSAFGTSTGPQASPETSAFGGPSGSHPSSAFGGPSGSHPASAFGGPSGGHPASAFGTTTGPQFGTTTGPQGTPRDFGGPSGPHPSQAYGGPPAPQQQAPAFGGPSGPQPGASTSGGWRVPDRPAQDAWGGGTGEVPSFGDPAETGPLPVVPDTPLEGEDYLPIFAAVESDWFRRRDPEPVTGEPAEEAVAEAVAEAAEPVAEAAPPVAEKEPEMEKPEPMERPAARPASSTQPGGWRSAGDEGWKAAEAAKAPALGGTTAAGLPKRVPRANLVPGSVETRPTSLPPAQPTLSPERVRSRLSSFQEGIRQGRAAARGERAPEAMPTEDPKE</sequence>
<dbReference type="EMBL" id="QZEY01000024">
    <property type="protein sequence ID" value="RJL21772.1"/>
    <property type="molecule type" value="Genomic_DNA"/>
</dbReference>
<dbReference type="Pfam" id="PF02518">
    <property type="entry name" value="HATPase_c"/>
    <property type="match status" value="1"/>
</dbReference>
<evidence type="ECO:0000256" key="6">
    <source>
        <dbReference type="ARBA" id="ARBA00022692"/>
    </source>
</evidence>
<evidence type="ECO:0000256" key="9">
    <source>
        <dbReference type="ARBA" id="ARBA00022840"/>
    </source>
</evidence>
<evidence type="ECO:0000313" key="17">
    <source>
        <dbReference type="Proteomes" id="UP000265768"/>
    </source>
</evidence>
<dbReference type="Gene3D" id="3.30.565.10">
    <property type="entry name" value="Histidine kinase-like ATPase, C-terminal domain"/>
    <property type="match status" value="1"/>
</dbReference>
<name>A0A3A4A935_9ACTN</name>
<evidence type="ECO:0000256" key="3">
    <source>
        <dbReference type="ARBA" id="ARBA00012438"/>
    </source>
</evidence>
<protein>
    <recommendedName>
        <fullName evidence="3">histidine kinase</fullName>
        <ecNumber evidence="3">2.7.13.3</ecNumber>
    </recommendedName>
</protein>
<keyword evidence="8" id="KW-0418">Kinase</keyword>
<feature type="region of interest" description="Disordered" evidence="12">
    <location>
        <begin position="907"/>
        <end position="1062"/>
    </location>
</feature>
<feature type="compositionally biased region" description="Low complexity" evidence="12">
    <location>
        <begin position="816"/>
        <end position="848"/>
    </location>
</feature>
<dbReference type="SMART" id="SM00387">
    <property type="entry name" value="HATPase_c"/>
    <property type="match status" value="1"/>
</dbReference>
<dbReference type="PROSITE" id="PS50885">
    <property type="entry name" value="HAMP"/>
    <property type="match status" value="1"/>
</dbReference>